<accession>A0A3R9PN58</accession>
<dbReference type="InterPro" id="IPR006016">
    <property type="entry name" value="UspA"/>
</dbReference>
<dbReference type="CDD" id="cd00293">
    <property type="entry name" value="USP-like"/>
    <property type="match status" value="1"/>
</dbReference>
<feature type="domain" description="UspA" evidence="2">
    <location>
        <begin position="77"/>
        <end position="208"/>
    </location>
</feature>
<reference evidence="3 4" key="1">
    <citation type="submission" date="2018-12" db="EMBL/GenBank/DDBJ databases">
        <authorList>
            <person name="Feng G."/>
            <person name="Zhu H."/>
        </authorList>
    </citation>
    <scope>NUCLEOTIDE SEQUENCE [LARGE SCALE GENOMIC DNA]</scope>
    <source>
        <strain evidence="3 4">LMG 26000</strain>
    </source>
</reference>
<name>A0A3R9PN58_9BACT</name>
<dbReference type="InterPro" id="IPR014729">
    <property type="entry name" value="Rossmann-like_a/b/a_fold"/>
</dbReference>
<feature type="domain" description="UspA" evidence="2">
    <location>
        <begin position="220"/>
        <end position="342"/>
    </location>
</feature>
<dbReference type="SUPFAM" id="SSF52402">
    <property type="entry name" value="Adenine nucleotide alpha hydrolases-like"/>
    <property type="match status" value="2"/>
</dbReference>
<comment type="similarity">
    <text evidence="1">Belongs to the universal stress protein A family.</text>
</comment>
<dbReference type="AlphaFoldDB" id="A0A3R9PN58"/>
<sequence length="346" mass="37049">MQQVHNIVYTNPAALHQVDRIHRRVAAVQAGAGGRHSWWIMRIFLGMECSVQLLFTYTSGSILPAPIPNMPCAMAAPFLVLTDFTPAADQALRYAAALAAPVHASLIVLHIRRETLLDPDAFNGSIRHLSEGEVAASLQERTQPLGVPVTVESAVEGVEAAVADAVRRYSPSLVVLGKPDTETTPDELVSSTSLKLLRATRTPLLVVPVGTQAAVPPLAVTVAADNSSISLKTQSEGIREVLAHLKPRLTVAHVAEPENSDTCSAALDAVTASGMLTGIETRIHTHGVRHRRVSAGILQAAQETHADLLVLVARRRSFLGQLFNRSVTSQVVLHGRLPMLLLPALD</sequence>
<evidence type="ECO:0000256" key="1">
    <source>
        <dbReference type="ARBA" id="ARBA00008791"/>
    </source>
</evidence>
<evidence type="ECO:0000259" key="2">
    <source>
        <dbReference type="Pfam" id="PF00582"/>
    </source>
</evidence>
<dbReference type="Proteomes" id="UP000270291">
    <property type="component" value="Unassembled WGS sequence"/>
</dbReference>
<organism evidence="3 4">
    <name type="scientific">Hymenobacter perfusus</name>
    <dbReference type="NCBI Taxonomy" id="1236770"/>
    <lineage>
        <taxon>Bacteria</taxon>
        <taxon>Pseudomonadati</taxon>
        <taxon>Bacteroidota</taxon>
        <taxon>Cytophagia</taxon>
        <taxon>Cytophagales</taxon>
        <taxon>Hymenobacteraceae</taxon>
        <taxon>Hymenobacter</taxon>
    </lineage>
</organism>
<dbReference type="Gene3D" id="3.40.50.620">
    <property type="entry name" value="HUPs"/>
    <property type="match status" value="2"/>
</dbReference>
<dbReference type="PANTHER" id="PTHR46268">
    <property type="entry name" value="STRESS RESPONSE PROTEIN NHAX"/>
    <property type="match status" value="1"/>
</dbReference>
<protein>
    <submittedName>
        <fullName evidence="3">Universal stress protein</fullName>
    </submittedName>
</protein>
<dbReference type="Pfam" id="PF00582">
    <property type="entry name" value="Usp"/>
    <property type="match status" value="2"/>
</dbReference>
<evidence type="ECO:0000313" key="4">
    <source>
        <dbReference type="Proteomes" id="UP000270291"/>
    </source>
</evidence>
<keyword evidence="4" id="KW-1185">Reference proteome</keyword>
<dbReference type="OrthoDB" id="871451at2"/>
<proteinExistence type="inferred from homology"/>
<dbReference type="EMBL" id="RWIU01000005">
    <property type="protein sequence ID" value="RSK42170.1"/>
    <property type="molecule type" value="Genomic_DNA"/>
</dbReference>
<dbReference type="PANTHER" id="PTHR46268:SF22">
    <property type="entry name" value="SENSOR PROTEIN KDPD-RELATED"/>
    <property type="match status" value="1"/>
</dbReference>
<comment type="caution">
    <text evidence="3">The sequence shown here is derived from an EMBL/GenBank/DDBJ whole genome shotgun (WGS) entry which is preliminary data.</text>
</comment>
<evidence type="ECO:0000313" key="3">
    <source>
        <dbReference type="EMBL" id="RSK42170.1"/>
    </source>
</evidence>
<gene>
    <name evidence="3" type="ORF">EI293_14670</name>
</gene>